<gene>
    <name evidence="1" type="ORF">ACHAWU_005362</name>
</gene>
<evidence type="ECO:0000313" key="1">
    <source>
        <dbReference type="EMBL" id="KAL3758281.1"/>
    </source>
</evidence>
<dbReference type="Proteomes" id="UP001530293">
    <property type="component" value="Unassembled WGS sequence"/>
</dbReference>
<sequence>MVIHHLPYHQYNEMNAHHILMDNARNSSKKKRSISTFACPAGCGAQVSGKDVNDHLDRCLDVSNDDGANSGGGGGAIPSHHGERRVTACRTNSPSHLYECEIESAGGMKRVRSHSPSSADVPPTATNAFSHMMKRSATLFSKSWNKENLIRHRFHLHNMNGLVTWTSDVGDENNNCITFSGMKVNDIGELDKANEQHSKQNWESLGSTVSIQEIQWSTVIKVKGIKEYELTISSSLPSSPGNKMERLVQRHSRLSVSQLKSCLQKSIRRRAPLPSVRVAMELADKSWSDFIRRLPIIVLEDCTLHPDFGLLVWLMVAQSKGFTPCMSIIVRVMQIVFELASCAFRDVHSGDDCSGSPDDNSLQPNLSLATPTLRLLSDRALCVNACDVFIRSMLLRAEYGGMKCDTQMLHSYARRWLKRFNSANVPDTLLKSLASASTLQPIYWWDIPRIIHEKARERSLQTITSGIVRPGGLPKLSFLDISIAGIDFHCSSVVEYLLSQREICSSVYKGLSQTEGGDRDNGKIAQQLQQMIWTFSSGINHRRPLFKVETADVEPSIWKAVWNDVVKVPFNAYTTKFVKDRLV</sequence>
<proteinExistence type="predicted"/>
<evidence type="ECO:0008006" key="3">
    <source>
        <dbReference type="Google" id="ProtNLM"/>
    </source>
</evidence>
<keyword evidence="2" id="KW-1185">Reference proteome</keyword>
<protein>
    <recommendedName>
        <fullName evidence="3">UBZ4-type domain-containing protein</fullName>
    </recommendedName>
</protein>
<comment type="caution">
    <text evidence="1">The sequence shown here is derived from an EMBL/GenBank/DDBJ whole genome shotgun (WGS) entry which is preliminary data.</text>
</comment>
<dbReference type="EMBL" id="JALLBG020000236">
    <property type="protein sequence ID" value="KAL3758281.1"/>
    <property type="molecule type" value="Genomic_DNA"/>
</dbReference>
<organism evidence="1 2">
    <name type="scientific">Discostella pseudostelligera</name>
    <dbReference type="NCBI Taxonomy" id="259834"/>
    <lineage>
        <taxon>Eukaryota</taxon>
        <taxon>Sar</taxon>
        <taxon>Stramenopiles</taxon>
        <taxon>Ochrophyta</taxon>
        <taxon>Bacillariophyta</taxon>
        <taxon>Coscinodiscophyceae</taxon>
        <taxon>Thalassiosirophycidae</taxon>
        <taxon>Stephanodiscales</taxon>
        <taxon>Stephanodiscaceae</taxon>
        <taxon>Discostella</taxon>
    </lineage>
</organism>
<dbReference type="AlphaFoldDB" id="A0ABD3M2R9"/>
<reference evidence="1 2" key="1">
    <citation type="submission" date="2024-10" db="EMBL/GenBank/DDBJ databases">
        <title>Updated reference genomes for cyclostephanoid diatoms.</title>
        <authorList>
            <person name="Roberts W.R."/>
            <person name="Alverson A.J."/>
        </authorList>
    </citation>
    <scope>NUCLEOTIDE SEQUENCE [LARGE SCALE GENOMIC DNA]</scope>
    <source>
        <strain evidence="1 2">AJA232-27</strain>
    </source>
</reference>
<dbReference type="Gene3D" id="1.20.272.10">
    <property type="match status" value="1"/>
</dbReference>
<name>A0ABD3M2R9_9STRA</name>
<accession>A0ABD3M2R9</accession>
<evidence type="ECO:0000313" key="2">
    <source>
        <dbReference type="Proteomes" id="UP001530293"/>
    </source>
</evidence>